<evidence type="ECO:0000313" key="2">
    <source>
        <dbReference type="Proteomes" id="UP001633002"/>
    </source>
</evidence>
<reference evidence="1 2" key="1">
    <citation type="submission" date="2024-09" db="EMBL/GenBank/DDBJ databases">
        <title>Chromosome-scale assembly of Riccia sorocarpa.</title>
        <authorList>
            <person name="Paukszto L."/>
        </authorList>
    </citation>
    <scope>NUCLEOTIDE SEQUENCE [LARGE SCALE GENOMIC DNA]</scope>
    <source>
        <strain evidence="1">LP-2024</strain>
        <tissue evidence="1">Aerial parts of the thallus</tissue>
    </source>
</reference>
<dbReference type="Proteomes" id="UP001633002">
    <property type="component" value="Unassembled WGS sequence"/>
</dbReference>
<gene>
    <name evidence="1" type="ORF">R1sor_012286</name>
</gene>
<evidence type="ECO:0000313" key="1">
    <source>
        <dbReference type="EMBL" id="KAL3698210.1"/>
    </source>
</evidence>
<comment type="caution">
    <text evidence="1">The sequence shown here is derived from an EMBL/GenBank/DDBJ whole genome shotgun (WGS) entry which is preliminary data.</text>
</comment>
<protein>
    <submittedName>
        <fullName evidence="1">Uncharacterized protein</fullName>
    </submittedName>
</protein>
<proteinExistence type="predicted"/>
<accession>A0ABD3I751</accession>
<name>A0ABD3I751_9MARC</name>
<sequence length="108" mass="11744">MAVWGTNAPVDDPQGEEILVEETFLAVTSCWFKMACYHPCRGSMMLVLEKRKVTEGGRDAAGTLPEPTGTAGKRITILSLDGGGVKWVISKVLLSITNLNFSVLTERM</sequence>
<keyword evidence="2" id="KW-1185">Reference proteome</keyword>
<dbReference type="EMBL" id="JBJQOH010000002">
    <property type="protein sequence ID" value="KAL3698210.1"/>
    <property type="molecule type" value="Genomic_DNA"/>
</dbReference>
<organism evidence="1 2">
    <name type="scientific">Riccia sorocarpa</name>
    <dbReference type="NCBI Taxonomy" id="122646"/>
    <lineage>
        <taxon>Eukaryota</taxon>
        <taxon>Viridiplantae</taxon>
        <taxon>Streptophyta</taxon>
        <taxon>Embryophyta</taxon>
        <taxon>Marchantiophyta</taxon>
        <taxon>Marchantiopsida</taxon>
        <taxon>Marchantiidae</taxon>
        <taxon>Marchantiales</taxon>
        <taxon>Ricciaceae</taxon>
        <taxon>Riccia</taxon>
    </lineage>
</organism>
<dbReference type="AlphaFoldDB" id="A0ABD3I751"/>